<gene>
    <name evidence="1" type="ORF">HBN54_002056</name>
</gene>
<comment type="caution">
    <text evidence="1">The sequence shown here is derived from an EMBL/GenBank/DDBJ whole genome shotgun (WGS) entry which is preliminary data.</text>
</comment>
<organism evidence="1 2">
    <name type="scientific">Hymenobacter artigasi</name>
    <dbReference type="NCBI Taxonomy" id="2719616"/>
    <lineage>
        <taxon>Bacteria</taxon>
        <taxon>Pseudomonadati</taxon>
        <taxon>Bacteroidota</taxon>
        <taxon>Cytophagia</taxon>
        <taxon>Cytophagales</taxon>
        <taxon>Hymenobacteraceae</taxon>
        <taxon>Hymenobacter</taxon>
    </lineage>
</organism>
<evidence type="ECO:0000313" key="1">
    <source>
        <dbReference type="EMBL" id="NKI89458.1"/>
    </source>
</evidence>
<keyword evidence="2" id="KW-1185">Reference proteome</keyword>
<accession>A0ABX1HGS5</accession>
<reference evidence="1 2" key="1">
    <citation type="submission" date="2020-03" db="EMBL/GenBank/DDBJ databases">
        <title>Genomic Encyclopedia of Type Strains, Phase IV (KMG-V): Genome sequencing to study the core and pangenomes of soil and plant-associated prokaryotes.</title>
        <authorList>
            <person name="Whitman W."/>
        </authorList>
    </citation>
    <scope>NUCLEOTIDE SEQUENCE [LARGE SCALE GENOMIC DNA]</scope>
    <source>
        <strain evidence="1 2">1B</strain>
    </source>
</reference>
<evidence type="ECO:0000313" key="2">
    <source>
        <dbReference type="Proteomes" id="UP000717634"/>
    </source>
</evidence>
<sequence length="74" mass="8534">MPGQADRPYSEAKVFALGDTAVYRVGQTVQFHYQLVPYAQQTPWKTYYEYFNMAATVPWTEPRPEITVTDAQVN</sequence>
<dbReference type="Proteomes" id="UP000717634">
    <property type="component" value="Unassembled WGS sequence"/>
</dbReference>
<protein>
    <submittedName>
        <fullName evidence="1">Uncharacterized protein</fullName>
    </submittedName>
</protein>
<proteinExistence type="predicted"/>
<dbReference type="EMBL" id="JAAVTK010000005">
    <property type="protein sequence ID" value="NKI89458.1"/>
    <property type="molecule type" value="Genomic_DNA"/>
</dbReference>
<name>A0ABX1HGS5_9BACT</name>